<accession>A0A7S4Q1A0</accession>
<gene>
    <name evidence="9" type="ORF">AMON00008_LOCUS8860</name>
</gene>
<dbReference type="InterPro" id="IPR000719">
    <property type="entry name" value="Prot_kinase_dom"/>
</dbReference>
<reference evidence="9" key="1">
    <citation type="submission" date="2021-01" db="EMBL/GenBank/DDBJ databases">
        <authorList>
            <person name="Corre E."/>
            <person name="Pelletier E."/>
            <person name="Niang G."/>
            <person name="Scheremetjew M."/>
            <person name="Finn R."/>
            <person name="Kale V."/>
            <person name="Holt S."/>
            <person name="Cochrane G."/>
            <person name="Meng A."/>
            <person name="Brown T."/>
            <person name="Cohen L."/>
        </authorList>
    </citation>
    <scope>NUCLEOTIDE SEQUENCE</scope>
    <source>
        <strain evidence="9">CCMP3105</strain>
    </source>
</reference>
<dbReference type="GO" id="GO:0005524">
    <property type="term" value="F:ATP binding"/>
    <property type="evidence" value="ECO:0007669"/>
    <property type="project" value="UniProtKB-UniRule"/>
</dbReference>
<feature type="region of interest" description="Disordered" evidence="7">
    <location>
        <begin position="535"/>
        <end position="597"/>
    </location>
</feature>
<feature type="domain" description="Protein kinase" evidence="8">
    <location>
        <begin position="28"/>
        <end position="296"/>
    </location>
</feature>
<dbReference type="AlphaFoldDB" id="A0A7S4Q1A0"/>
<dbReference type="Gene3D" id="1.10.510.10">
    <property type="entry name" value="Transferase(Phosphotransferase) domain 1"/>
    <property type="match status" value="1"/>
</dbReference>
<dbReference type="PROSITE" id="PS50011">
    <property type="entry name" value="PROTEIN_KINASE_DOM"/>
    <property type="match status" value="1"/>
</dbReference>
<name>A0A7S4Q1A0_9DINO</name>
<dbReference type="GO" id="GO:0004674">
    <property type="term" value="F:protein serine/threonine kinase activity"/>
    <property type="evidence" value="ECO:0007669"/>
    <property type="project" value="UniProtKB-KW"/>
</dbReference>
<dbReference type="SUPFAM" id="SSF56112">
    <property type="entry name" value="Protein kinase-like (PK-like)"/>
    <property type="match status" value="1"/>
</dbReference>
<dbReference type="PROSITE" id="PS00107">
    <property type="entry name" value="PROTEIN_KINASE_ATP"/>
    <property type="match status" value="1"/>
</dbReference>
<dbReference type="InterPro" id="IPR011009">
    <property type="entry name" value="Kinase-like_dom_sf"/>
</dbReference>
<evidence type="ECO:0000259" key="8">
    <source>
        <dbReference type="PROSITE" id="PS50011"/>
    </source>
</evidence>
<feature type="compositionally biased region" description="Pro residues" evidence="7">
    <location>
        <begin position="546"/>
        <end position="557"/>
    </location>
</feature>
<evidence type="ECO:0000256" key="6">
    <source>
        <dbReference type="PROSITE-ProRule" id="PRU10141"/>
    </source>
</evidence>
<dbReference type="EMBL" id="HBNR01013726">
    <property type="protein sequence ID" value="CAE4569241.1"/>
    <property type="molecule type" value="Transcribed_RNA"/>
</dbReference>
<feature type="binding site" evidence="6">
    <location>
        <position position="57"/>
    </location>
    <ligand>
        <name>ATP</name>
        <dbReference type="ChEBI" id="CHEBI:30616"/>
    </ligand>
</feature>
<evidence type="ECO:0000313" key="9">
    <source>
        <dbReference type="EMBL" id="CAE4569241.1"/>
    </source>
</evidence>
<dbReference type="PANTHER" id="PTHR24349">
    <property type="entry name" value="SERINE/THREONINE-PROTEIN KINASE"/>
    <property type="match status" value="1"/>
</dbReference>
<keyword evidence="3 6" id="KW-0547">Nucleotide-binding</keyword>
<keyword evidence="4" id="KW-0418">Kinase</keyword>
<evidence type="ECO:0000256" key="5">
    <source>
        <dbReference type="ARBA" id="ARBA00022840"/>
    </source>
</evidence>
<evidence type="ECO:0000256" key="2">
    <source>
        <dbReference type="ARBA" id="ARBA00022679"/>
    </source>
</evidence>
<sequence length="597" mass="64706">MQRLREPGSLVRSYHQGDRDRNLWKAYEVDPEPLGEGRYSRVFGATHRSTGARRAIKTADRQGPWTQYRDLGMECPGLLACHEADILRRLDHPNVIRILEVFEEQKSVHLVLELCEGGDVLERILVSNGRLPEKDIARLFIQMLFAVWHLHQNGVVHRDLKPEHFLFTRREPDIEPRPPAEATMKLIDFGLSHKIGVGFAPEGGTPQFMSPEAKTGKLTKESADRGDMWSLGVVLHAMLVGHYPSPHLTDEKHGQYFSRPAWSGVSPPGIELIGLLLRRQPADRPSAAAALKHPWAQTAINANVIPPEPLLRCVAPAIKSYGAANSLRRLALAAVAREADDRDLSGLRQLLQKLELSCDGRLARSALLRANGADGVQGALGETAMALFRSFDAIVEKGGLDALTWTELVALFMCAGVPSSKGATCAHTPLIRDEACFRAFDLLSYGTGSVSASSLDQLILRPKGAGDAGDQSPMRAVDKTSSMDLAKLNRLVQEGGSSGTICYTDFLRLARGERRGPVAGASLLSLFACGRSPASAPAPASARRASPPPISPPPSPTSPRAAQSPRSTPTSERGSPPSSPGKKKKRRPLSILGMTSL</sequence>
<protein>
    <recommendedName>
        <fullName evidence="8">Protein kinase domain-containing protein</fullName>
    </recommendedName>
</protein>
<organism evidence="9">
    <name type="scientific">Alexandrium monilatum</name>
    <dbReference type="NCBI Taxonomy" id="311494"/>
    <lineage>
        <taxon>Eukaryota</taxon>
        <taxon>Sar</taxon>
        <taxon>Alveolata</taxon>
        <taxon>Dinophyceae</taxon>
        <taxon>Gonyaulacales</taxon>
        <taxon>Pyrocystaceae</taxon>
        <taxon>Alexandrium</taxon>
    </lineage>
</organism>
<feature type="compositionally biased region" description="Low complexity" evidence="7">
    <location>
        <begin position="535"/>
        <end position="545"/>
    </location>
</feature>
<dbReference type="InterPro" id="IPR050205">
    <property type="entry name" value="CDPK_Ser/Thr_kinases"/>
</dbReference>
<keyword evidence="5 6" id="KW-0067">ATP-binding</keyword>
<evidence type="ECO:0000256" key="1">
    <source>
        <dbReference type="ARBA" id="ARBA00022527"/>
    </source>
</evidence>
<dbReference type="Pfam" id="PF00069">
    <property type="entry name" value="Pkinase"/>
    <property type="match status" value="1"/>
</dbReference>
<keyword evidence="1" id="KW-0723">Serine/threonine-protein kinase</keyword>
<evidence type="ECO:0000256" key="3">
    <source>
        <dbReference type="ARBA" id="ARBA00022741"/>
    </source>
</evidence>
<dbReference type="InterPro" id="IPR017441">
    <property type="entry name" value="Protein_kinase_ATP_BS"/>
</dbReference>
<feature type="compositionally biased region" description="Low complexity" evidence="7">
    <location>
        <begin position="558"/>
        <end position="576"/>
    </location>
</feature>
<evidence type="ECO:0000256" key="7">
    <source>
        <dbReference type="SAM" id="MobiDB-lite"/>
    </source>
</evidence>
<evidence type="ECO:0000256" key="4">
    <source>
        <dbReference type="ARBA" id="ARBA00022777"/>
    </source>
</evidence>
<keyword evidence="2" id="KW-0808">Transferase</keyword>
<proteinExistence type="predicted"/>